<dbReference type="VEuPathDB" id="FungiDB:ASPTUDRAFT_211466"/>
<protein>
    <submittedName>
        <fullName evidence="1">Uncharacterized protein</fullName>
    </submittedName>
</protein>
<proteinExistence type="predicted"/>
<dbReference type="Proteomes" id="UP000184304">
    <property type="component" value="Unassembled WGS sequence"/>
</dbReference>
<evidence type="ECO:0000313" key="2">
    <source>
        <dbReference type="Proteomes" id="UP000184304"/>
    </source>
</evidence>
<dbReference type="AlphaFoldDB" id="A0A1L9NLA3"/>
<name>A0A1L9NLA3_ASPTC</name>
<reference evidence="2" key="1">
    <citation type="journal article" date="2017" name="Genome Biol.">
        <title>Comparative genomics reveals high biological diversity and specific adaptations in the industrially and medically important fungal genus Aspergillus.</title>
        <authorList>
            <person name="de Vries R.P."/>
            <person name="Riley R."/>
            <person name="Wiebenga A."/>
            <person name="Aguilar-Osorio G."/>
            <person name="Amillis S."/>
            <person name="Uchima C.A."/>
            <person name="Anderluh G."/>
            <person name="Asadollahi M."/>
            <person name="Askin M."/>
            <person name="Barry K."/>
            <person name="Battaglia E."/>
            <person name="Bayram O."/>
            <person name="Benocci T."/>
            <person name="Braus-Stromeyer S.A."/>
            <person name="Caldana C."/>
            <person name="Canovas D."/>
            <person name="Cerqueira G.C."/>
            <person name="Chen F."/>
            <person name="Chen W."/>
            <person name="Choi C."/>
            <person name="Clum A."/>
            <person name="Dos Santos R.A."/>
            <person name="Damasio A.R."/>
            <person name="Diallinas G."/>
            <person name="Emri T."/>
            <person name="Fekete E."/>
            <person name="Flipphi M."/>
            <person name="Freyberg S."/>
            <person name="Gallo A."/>
            <person name="Gournas C."/>
            <person name="Habgood R."/>
            <person name="Hainaut M."/>
            <person name="Harispe M.L."/>
            <person name="Henrissat B."/>
            <person name="Hilden K.S."/>
            <person name="Hope R."/>
            <person name="Hossain A."/>
            <person name="Karabika E."/>
            <person name="Karaffa L."/>
            <person name="Karanyi Z."/>
            <person name="Krasevec N."/>
            <person name="Kuo A."/>
            <person name="Kusch H."/>
            <person name="LaButti K."/>
            <person name="Lagendijk E.L."/>
            <person name="Lapidus A."/>
            <person name="Levasseur A."/>
            <person name="Lindquist E."/>
            <person name="Lipzen A."/>
            <person name="Logrieco A.F."/>
            <person name="MacCabe A."/>
            <person name="Maekelae M.R."/>
            <person name="Malavazi I."/>
            <person name="Melin P."/>
            <person name="Meyer V."/>
            <person name="Mielnichuk N."/>
            <person name="Miskei M."/>
            <person name="Molnar A.P."/>
            <person name="Mule G."/>
            <person name="Ngan C.Y."/>
            <person name="Orejas M."/>
            <person name="Orosz E."/>
            <person name="Ouedraogo J.P."/>
            <person name="Overkamp K.M."/>
            <person name="Park H.-S."/>
            <person name="Perrone G."/>
            <person name="Piumi F."/>
            <person name="Punt P.J."/>
            <person name="Ram A.F."/>
            <person name="Ramon A."/>
            <person name="Rauscher S."/>
            <person name="Record E."/>
            <person name="Riano-Pachon D.M."/>
            <person name="Robert V."/>
            <person name="Roehrig J."/>
            <person name="Ruller R."/>
            <person name="Salamov A."/>
            <person name="Salih N.S."/>
            <person name="Samson R.A."/>
            <person name="Sandor E."/>
            <person name="Sanguinetti M."/>
            <person name="Schuetze T."/>
            <person name="Sepcic K."/>
            <person name="Shelest E."/>
            <person name="Sherlock G."/>
            <person name="Sophianopoulou V."/>
            <person name="Squina F.M."/>
            <person name="Sun H."/>
            <person name="Susca A."/>
            <person name="Todd R.B."/>
            <person name="Tsang A."/>
            <person name="Unkles S.E."/>
            <person name="van de Wiele N."/>
            <person name="van Rossen-Uffink D."/>
            <person name="Oliveira J.V."/>
            <person name="Vesth T.C."/>
            <person name="Visser J."/>
            <person name="Yu J.-H."/>
            <person name="Zhou M."/>
            <person name="Andersen M.R."/>
            <person name="Archer D.B."/>
            <person name="Baker S.E."/>
            <person name="Benoit I."/>
            <person name="Brakhage A.A."/>
            <person name="Braus G.H."/>
            <person name="Fischer R."/>
            <person name="Frisvad J.C."/>
            <person name="Goldman G.H."/>
            <person name="Houbraken J."/>
            <person name="Oakley B."/>
            <person name="Pocsi I."/>
            <person name="Scazzocchio C."/>
            <person name="Seiboth B."/>
            <person name="vanKuyk P.A."/>
            <person name="Wortman J."/>
            <person name="Dyer P.S."/>
            <person name="Grigoriev I.V."/>
        </authorList>
    </citation>
    <scope>NUCLEOTIDE SEQUENCE [LARGE SCALE GENOMIC DNA]</scope>
    <source>
        <strain evidence="2">CBS 134.48</strain>
    </source>
</reference>
<dbReference type="EMBL" id="KV878176">
    <property type="protein sequence ID" value="OJI90086.1"/>
    <property type="molecule type" value="Genomic_DNA"/>
</dbReference>
<gene>
    <name evidence="1" type="ORF">ASPTUDRAFT_211466</name>
</gene>
<evidence type="ECO:0000313" key="1">
    <source>
        <dbReference type="EMBL" id="OJI90086.1"/>
    </source>
</evidence>
<organism evidence="1 2">
    <name type="scientific">Aspergillus tubingensis (strain CBS 134.48)</name>
    <dbReference type="NCBI Taxonomy" id="767770"/>
    <lineage>
        <taxon>Eukaryota</taxon>
        <taxon>Fungi</taxon>
        <taxon>Dikarya</taxon>
        <taxon>Ascomycota</taxon>
        <taxon>Pezizomycotina</taxon>
        <taxon>Eurotiomycetes</taxon>
        <taxon>Eurotiomycetidae</taxon>
        <taxon>Eurotiales</taxon>
        <taxon>Aspergillaceae</taxon>
        <taxon>Aspergillus</taxon>
        <taxon>Aspergillus subgen. Circumdati</taxon>
    </lineage>
</organism>
<keyword evidence="2" id="KW-1185">Reference proteome</keyword>
<accession>A0A1L9NLA3</accession>
<sequence length="70" mass="8071">MAGGRTFLAIKYYYYWSSICPLQRAARSPGRSAFDENLAHSPADQGIFHPRWWAVSLLLLQKEQIIKVFV</sequence>